<feature type="transmembrane region" description="Helical" evidence="12">
    <location>
        <begin position="262"/>
        <end position="289"/>
    </location>
</feature>
<feature type="compositionally biased region" description="Low complexity" evidence="11">
    <location>
        <begin position="447"/>
        <end position="464"/>
    </location>
</feature>
<dbReference type="KEGG" id="nbr:O3I_021600"/>
<evidence type="ECO:0000313" key="14">
    <source>
        <dbReference type="EMBL" id="AFU02279.1"/>
    </source>
</evidence>
<evidence type="ECO:0000256" key="12">
    <source>
        <dbReference type="SAM" id="Phobius"/>
    </source>
</evidence>
<reference evidence="15" key="2">
    <citation type="submission" date="2013-12" db="EMBL/GenBank/DDBJ databases">
        <title>Characterization of a SAM-dependent Fluorinase from a Latent Biosynthetic Pathway for Fluoroacetate and 4-Fluorothreonine Formation in the Actinomycetoma Pathogen Nocardia brasiliensis ATCC 700358.</title>
        <authorList>
            <person name="Wang Y."/>
            <person name="Pan H."/>
            <person name="Deng Z."/>
            <person name="Qu X."/>
        </authorList>
    </citation>
    <scope>NUCLEOTIDE SEQUENCE</scope>
    <source>
        <strain evidence="15">ATCC 700358</strain>
    </source>
</reference>
<dbReference type="Proteomes" id="UP000006304">
    <property type="component" value="Chromosome"/>
</dbReference>
<evidence type="ECO:0000256" key="2">
    <source>
        <dbReference type="ARBA" id="ARBA00005551"/>
    </source>
</evidence>
<evidence type="ECO:0000256" key="3">
    <source>
        <dbReference type="ARBA" id="ARBA00022448"/>
    </source>
</evidence>
<feature type="transmembrane region" description="Helical" evidence="12">
    <location>
        <begin position="142"/>
        <end position="163"/>
    </location>
</feature>
<protein>
    <submittedName>
        <fullName evidence="15">NobH</fullName>
    </submittedName>
    <submittedName>
        <fullName evidence="14">Sodium/hydrogen exchanger</fullName>
    </submittedName>
</protein>
<evidence type="ECO:0000256" key="6">
    <source>
        <dbReference type="ARBA" id="ARBA00022989"/>
    </source>
</evidence>
<comment type="subcellular location">
    <subcellularLocation>
        <location evidence="1">Membrane</location>
        <topology evidence="1">Multi-pass membrane protein</topology>
    </subcellularLocation>
</comment>
<feature type="transmembrane region" description="Helical" evidence="12">
    <location>
        <begin position="218"/>
        <end position="241"/>
    </location>
</feature>
<dbReference type="EMBL" id="KF963271">
    <property type="protein sequence ID" value="AHK61119.1"/>
    <property type="molecule type" value="Genomic_DNA"/>
</dbReference>
<sequence length="476" mass="49369">MSLSRGDFASLFIALIIILVAAHLGAQICAKLRQPPVIGEILGGLFLGPTVFGQVAPGVASQLFPADGVVHAGIQMLNEFGLLLLMFLAGREVMTYRNPGKQRTVAALAAAGLVIPMVLGVGVALALDHADYSGPHGTDATFALIFGIAFAVTSIPVISRIMLDLGLLNTSFARVVLAVALLEDVVLYVALAVTFSLVQGDQKTFGLGSLLQLHGTGAMAYQVIVSLVFITALLLAGKWLFNRLAASKANLMEKANPIAFRLVFALALVLSCVFLGINAIFGALLAGIASSDVIAPQSNQDGESTPGAGAWDTIKDFSLAFFIPIYFAGVGMQLDLARNFDLVFFAAFLLTATAVKGLSIWAAARAVGESNRHAKNFAVALNARGGPGIVLATVTLSAGLINEEFFTSIVVLSIVTSSLAGMWLDYAFPRTPRPPLLATASNHAAATSDNGAAATHDGTGAADHVVGAEEAPGPKS</sequence>
<gene>
    <name evidence="15" type="primary">nobH</name>
    <name evidence="14" type="ORF">O3I_021600</name>
</gene>
<proteinExistence type="inferred from homology"/>
<dbReference type="GO" id="GO:0015297">
    <property type="term" value="F:antiporter activity"/>
    <property type="evidence" value="ECO:0007669"/>
    <property type="project" value="UniProtKB-KW"/>
</dbReference>
<evidence type="ECO:0000313" key="15">
    <source>
        <dbReference type="EMBL" id="AHK61119.1"/>
    </source>
</evidence>
<feature type="transmembrane region" description="Helical" evidence="12">
    <location>
        <begin position="68"/>
        <end position="89"/>
    </location>
</feature>
<feature type="transmembrane region" description="Helical" evidence="12">
    <location>
        <begin position="376"/>
        <end position="399"/>
    </location>
</feature>
<dbReference type="eggNOG" id="COG0475">
    <property type="taxonomic scope" value="Bacteria"/>
</dbReference>
<dbReference type="GO" id="GO:0006814">
    <property type="term" value="P:sodium ion transport"/>
    <property type="evidence" value="ECO:0007669"/>
    <property type="project" value="UniProtKB-KW"/>
</dbReference>
<dbReference type="EMBL" id="CP003876">
    <property type="protein sequence ID" value="AFU02279.1"/>
    <property type="molecule type" value="Genomic_DNA"/>
</dbReference>
<comment type="similarity">
    <text evidence="2">Belongs to the monovalent cation:proton antiporter 2 (CPA2) transporter (TC 2.A.37) family.</text>
</comment>
<feature type="transmembrane region" description="Helical" evidence="12">
    <location>
        <begin position="175"/>
        <end position="198"/>
    </location>
</feature>
<dbReference type="HOGENOM" id="CLU_005126_7_0_11"/>
<name>K0EZ19_NOCB7</name>
<dbReference type="Pfam" id="PF00999">
    <property type="entry name" value="Na_H_Exchanger"/>
    <property type="match status" value="1"/>
</dbReference>
<accession>K0EZ19</accession>
<dbReference type="InterPro" id="IPR006153">
    <property type="entry name" value="Cation/H_exchanger_TM"/>
</dbReference>
<dbReference type="GO" id="GO:1902600">
    <property type="term" value="P:proton transmembrane transport"/>
    <property type="evidence" value="ECO:0007669"/>
    <property type="project" value="InterPro"/>
</dbReference>
<keyword evidence="5 12" id="KW-0812">Transmembrane</keyword>
<keyword evidence="16" id="KW-1185">Reference proteome</keyword>
<dbReference type="GO" id="GO:0016020">
    <property type="term" value="C:membrane"/>
    <property type="evidence" value="ECO:0007669"/>
    <property type="project" value="UniProtKB-SubCell"/>
</dbReference>
<feature type="transmembrane region" description="Helical" evidence="12">
    <location>
        <begin position="105"/>
        <end position="127"/>
    </location>
</feature>
<feature type="transmembrane region" description="Helical" evidence="12">
    <location>
        <begin position="405"/>
        <end position="424"/>
    </location>
</feature>
<keyword evidence="3" id="KW-0813">Transport</keyword>
<keyword evidence="9 12" id="KW-0472">Membrane</keyword>
<keyword evidence="7" id="KW-0915">Sodium</keyword>
<evidence type="ECO:0000256" key="9">
    <source>
        <dbReference type="ARBA" id="ARBA00023136"/>
    </source>
</evidence>
<reference evidence="14 16" key="1">
    <citation type="journal article" date="2012" name="J. Bacteriol.">
        <title>Complete genome sequence of Nocardia brasiliensis HUJEG-1.</title>
        <authorList>
            <person name="Vera-Cabrera L."/>
            <person name="Ortiz-Lopez R."/>
            <person name="Elizondo-Gonzalez R."/>
            <person name="Perez-Maya A.A."/>
            <person name="Ocampo-Candiani J."/>
        </authorList>
    </citation>
    <scope>NUCLEOTIDE SEQUENCE [LARGE SCALE GENOMIC DNA]</scope>
    <source>
        <strain evidence="16">ATCC 700358</strain>
        <strain evidence="14">HUJEG-1</strain>
    </source>
</reference>
<dbReference type="InterPro" id="IPR038770">
    <property type="entry name" value="Na+/solute_symporter_sf"/>
</dbReference>
<evidence type="ECO:0000256" key="7">
    <source>
        <dbReference type="ARBA" id="ARBA00023053"/>
    </source>
</evidence>
<keyword evidence="6 12" id="KW-1133">Transmembrane helix</keyword>
<keyword evidence="10" id="KW-0739">Sodium transport</keyword>
<organism evidence="14 16">
    <name type="scientific">Nocardia brasiliensis (strain ATCC 700358 / HUJEG-1)</name>
    <dbReference type="NCBI Taxonomy" id="1133849"/>
    <lineage>
        <taxon>Bacteria</taxon>
        <taxon>Bacillati</taxon>
        <taxon>Actinomycetota</taxon>
        <taxon>Actinomycetes</taxon>
        <taxon>Mycobacteriales</taxon>
        <taxon>Nocardiaceae</taxon>
        <taxon>Nocardia</taxon>
    </lineage>
</organism>
<dbReference type="PANTHER" id="PTHR43562:SF3">
    <property type="entry name" value="SODIUM ION_PROTON EXCHANGER (EUROFUNG)"/>
    <property type="match status" value="1"/>
</dbReference>
<evidence type="ECO:0000256" key="11">
    <source>
        <dbReference type="SAM" id="MobiDB-lite"/>
    </source>
</evidence>
<dbReference type="RefSeq" id="WP_014985134.1">
    <property type="nucleotide sequence ID" value="NC_018681.1"/>
</dbReference>
<feature type="domain" description="Cation/H+ exchanger transmembrane" evidence="13">
    <location>
        <begin position="22"/>
        <end position="424"/>
    </location>
</feature>
<dbReference type="AlphaFoldDB" id="K0EZ19"/>
<evidence type="ECO:0000256" key="1">
    <source>
        <dbReference type="ARBA" id="ARBA00004141"/>
    </source>
</evidence>
<evidence type="ECO:0000256" key="10">
    <source>
        <dbReference type="ARBA" id="ARBA00023201"/>
    </source>
</evidence>
<dbReference type="PANTHER" id="PTHR43562">
    <property type="entry name" value="NAPA-TYPE SODIUM/HYDROGEN ANTIPORTER"/>
    <property type="match status" value="1"/>
</dbReference>
<evidence type="ECO:0000256" key="4">
    <source>
        <dbReference type="ARBA" id="ARBA00022449"/>
    </source>
</evidence>
<feature type="region of interest" description="Disordered" evidence="11">
    <location>
        <begin position="447"/>
        <end position="476"/>
    </location>
</feature>
<feature type="transmembrane region" description="Helical" evidence="12">
    <location>
        <begin position="37"/>
        <end position="56"/>
    </location>
</feature>
<evidence type="ECO:0000259" key="13">
    <source>
        <dbReference type="Pfam" id="PF00999"/>
    </source>
</evidence>
<keyword evidence="4" id="KW-0050">Antiport</keyword>
<dbReference type="Gene3D" id="1.20.1530.20">
    <property type="match status" value="1"/>
</dbReference>
<feature type="transmembrane region" description="Helical" evidence="12">
    <location>
        <begin position="342"/>
        <end position="364"/>
    </location>
</feature>
<feature type="transmembrane region" description="Helical" evidence="12">
    <location>
        <begin position="6"/>
        <end position="25"/>
    </location>
</feature>
<evidence type="ECO:0000256" key="5">
    <source>
        <dbReference type="ARBA" id="ARBA00022692"/>
    </source>
</evidence>
<evidence type="ECO:0000256" key="8">
    <source>
        <dbReference type="ARBA" id="ARBA00023065"/>
    </source>
</evidence>
<evidence type="ECO:0000313" key="16">
    <source>
        <dbReference type="Proteomes" id="UP000006304"/>
    </source>
</evidence>
<keyword evidence="8" id="KW-0406">Ion transport</keyword>